<reference evidence="2" key="1">
    <citation type="submission" date="2023-03" db="EMBL/GenBank/DDBJ databases">
        <title>Massive genome expansion in bonnet fungi (Mycena s.s.) driven by repeated elements and novel gene families across ecological guilds.</title>
        <authorList>
            <consortium name="Lawrence Berkeley National Laboratory"/>
            <person name="Harder C.B."/>
            <person name="Miyauchi S."/>
            <person name="Viragh M."/>
            <person name="Kuo A."/>
            <person name="Thoen E."/>
            <person name="Andreopoulos B."/>
            <person name="Lu D."/>
            <person name="Skrede I."/>
            <person name="Drula E."/>
            <person name="Henrissat B."/>
            <person name="Morin E."/>
            <person name="Kohler A."/>
            <person name="Barry K."/>
            <person name="LaButti K."/>
            <person name="Morin E."/>
            <person name="Salamov A."/>
            <person name="Lipzen A."/>
            <person name="Mereny Z."/>
            <person name="Hegedus B."/>
            <person name="Baldrian P."/>
            <person name="Stursova M."/>
            <person name="Weitz H."/>
            <person name="Taylor A."/>
            <person name="Grigoriev I.V."/>
            <person name="Nagy L.G."/>
            <person name="Martin F."/>
            <person name="Kauserud H."/>
        </authorList>
    </citation>
    <scope>NUCLEOTIDE SEQUENCE</scope>
    <source>
        <strain evidence="2">9284</strain>
    </source>
</reference>
<dbReference type="AlphaFoldDB" id="A0AAD7FNK1"/>
<keyword evidence="3" id="KW-1185">Reference proteome</keyword>
<evidence type="ECO:0000313" key="3">
    <source>
        <dbReference type="Proteomes" id="UP001221142"/>
    </source>
</evidence>
<proteinExistence type="predicted"/>
<dbReference type="EMBL" id="JARKIF010000007">
    <property type="protein sequence ID" value="KAJ7634356.1"/>
    <property type="molecule type" value="Genomic_DNA"/>
</dbReference>
<organism evidence="2 3">
    <name type="scientific">Roridomyces roridus</name>
    <dbReference type="NCBI Taxonomy" id="1738132"/>
    <lineage>
        <taxon>Eukaryota</taxon>
        <taxon>Fungi</taxon>
        <taxon>Dikarya</taxon>
        <taxon>Basidiomycota</taxon>
        <taxon>Agaricomycotina</taxon>
        <taxon>Agaricomycetes</taxon>
        <taxon>Agaricomycetidae</taxon>
        <taxon>Agaricales</taxon>
        <taxon>Marasmiineae</taxon>
        <taxon>Mycenaceae</taxon>
        <taxon>Roridomyces</taxon>
    </lineage>
</organism>
<feature type="region of interest" description="Disordered" evidence="1">
    <location>
        <begin position="240"/>
        <end position="272"/>
    </location>
</feature>
<comment type="caution">
    <text evidence="2">The sequence shown here is derived from an EMBL/GenBank/DDBJ whole genome shotgun (WGS) entry which is preliminary data.</text>
</comment>
<feature type="compositionally biased region" description="Acidic residues" evidence="1">
    <location>
        <begin position="297"/>
        <end position="314"/>
    </location>
</feature>
<sequence>MIDCVAEHHLKYLMGHSMRSTHVSSTYQRPDRQLDVAGLRFSEDNEEMADLSALHSDPHLETLIKEYTRREALVWKSFDRQVEGKTRSVVDLWEAGHEDQVITEALEALSDLWSCYETLSLTQEQDTTPKDTANQLKLQQALFEQLAMQDSSHPILAIVAGETENSRLEVVRCYVAFMRMSKGPQKGACPYCLCDPAASEADAHKDHSGHFVQHIVSCELKHNPNTFRCCICKSLVPVPPRRSKKFSGPKSKIPVTDNAREDHEMDEEQRQQIQDDFDEHCAACFETLRCKLLGESMEDEDNDEEESDSEDEGNQTDVSMRTAPRSMSRVSDVSMGSVSEASAASADEERDEALPTLSGAGVLSIKIKFNRRERRPSTFVRAAFLKRFYRGASAF</sequence>
<evidence type="ECO:0000313" key="2">
    <source>
        <dbReference type="EMBL" id="KAJ7634356.1"/>
    </source>
</evidence>
<feature type="region of interest" description="Disordered" evidence="1">
    <location>
        <begin position="297"/>
        <end position="354"/>
    </location>
</feature>
<dbReference type="Proteomes" id="UP001221142">
    <property type="component" value="Unassembled WGS sequence"/>
</dbReference>
<gene>
    <name evidence="2" type="ORF">FB45DRAFT_1056423</name>
</gene>
<name>A0AAD7FNK1_9AGAR</name>
<accession>A0AAD7FNK1</accession>
<protein>
    <submittedName>
        <fullName evidence="2">Uncharacterized protein</fullName>
    </submittedName>
</protein>
<evidence type="ECO:0000256" key="1">
    <source>
        <dbReference type="SAM" id="MobiDB-lite"/>
    </source>
</evidence>